<dbReference type="Proteomes" id="UP000706926">
    <property type="component" value="Unassembled WGS sequence"/>
</dbReference>
<keyword evidence="2" id="KW-0732">Signal</keyword>
<proteinExistence type="predicted"/>
<dbReference type="GeneID" id="95407007"/>
<feature type="signal peptide" evidence="2">
    <location>
        <begin position="1"/>
        <end position="15"/>
    </location>
</feature>
<dbReference type="RefSeq" id="WP_007129596.1">
    <property type="nucleotide sequence ID" value="NZ_BOSA01000004.1"/>
</dbReference>
<evidence type="ECO:0000313" key="3">
    <source>
        <dbReference type="EMBL" id="MBP1896026.1"/>
    </source>
</evidence>
<evidence type="ECO:0000256" key="1">
    <source>
        <dbReference type="SAM" id="MobiDB-lite"/>
    </source>
</evidence>
<feature type="chain" id="PRO_5045284618" evidence="2">
    <location>
        <begin position="16"/>
        <end position="87"/>
    </location>
</feature>
<feature type="region of interest" description="Disordered" evidence="1">
    <location>
        <begin position="61"/>
        <end position="87"/>
    </location>
</feature>
<organism evidence="3 4">
    <name type="scientific">Paenibacillus lactis</name>
    <dbReference type="NCBI Taxonomy" id="228574"/>
    <lineage>
        <taxon>Bacteria</taxon>
        <taxon>Bacillati</taxon>
        <taxon>Bacillota</taxon>
        <taxon>Bacilli</taxon>
        <taxon>Bacillales</taxon>
        <taxon>Paenibacillaceae</taxon>
        <taxon>Paenibacillus</taxon>
    </lineage>
</organism>
<reference evidence="3 4" key="1">
    <citation type="submission" date="2021-03" db="EMBL/GenBank/DDBJ databases">
        <title>Genomic Encyclopedia of Type Strains, Phase IV (KMG-IV): sequencing the most valuable type-strain genomes for metagenomic binning, comparative biology and taxonomic classification.</title>
        <authorList>
            <person name="Goeker M."/>
        </authorList>
    </citation>
    <scope>NUCLEOTIDE SEQUENCE [LARGE SCALE GENOMIC DNA]</scope>
    <source>
        <strain evidence="3 4">DSM 15596</strain>
    </source>
</reference>
<dbReference type="EMBL" id="JAGGKI010000019">
    <property type="protein sequence ID" value="MBP1896026.1"/>
    <property type="molecule type" value="Genomic_DNA"/>
</dbReference>
<accession>A0ABS4FIE4</accession>
<dbReference type="PROSITE" id="PS51257">
    <property type="entry name" value="PROKAR_LIPOPROTEIN"/>
    <property type="match status" value="1"/>
</dbReference>
<protein>
    <submittedName>
        <fullName evidence="3">Uncharacterized protein</fullName>
    </submittedName>
</protein>
<sequence>MKQAAYFSMNRIAVAAVTLTTIAVVSGCSVPERTSVQLEPLNSPSAPVLLDVYSRSVQNEVYSRDGELRPEPMSTLESDPTLPELTH</sequence>
<evidence type="ECO:0000313" key="4">
    <source>
        <dbReference type="Proteomes" id="UP000706926"/>
    </source>
</evidence>
<evidence type="ECO:0000256" key="2">
    <source>
        <dbReference type="SAM" id="SignalP"/>
    </source>
</evidence>
<gene>
    <name evidence="3" type="ORF">J2Z18_005136</name>
</gene>
<name>A0ABS4FIE4_9BACL</name>
<comment type="caution">
    <text evidence="3">The sequence shown here is derived from an EMBL/GenBank/DDBJ whole genome shotgun (WGS) entry which is preliminary data.</text>
</comment>
<keyword evidence="4" id="KW-1185">Reference proteome</keyword>